<evidence type="ECO:0008006" key="5">
    <source>
        <dbReference type="Google" id="ProtNLM"/>
    </source>
</evidence>
<keyword evidence="2" id="KW-0732">Signal</keyword>
<evidence type="ECO:0000256" key="2">
    <source>
        <dbReference type="SAM" id="SignalP"/>
    </source>
</evidence>
<feature type="compositionally biased region" description="Polar residues" evidence="1">
    <location>
        <begin position="127"/>
        <end position="136"/>
    </location>
</feature>
<reference evidence="3 4" key="1">
    <citation type="submission" date="2020-03" db="EMBL/GenBank/DDBJ databases">
        <title>Draft genome sequences of bacterial isolates from the female urobiome.</title>
        <authorList>
            <person name="Miller-Ensminger T."/>
            <person name="Wolfe A.J."/>
            <person name="Putonti C."/>
        </authorList>
    </citation>
    <scope>NUCLEOTIDE SEQUENCE [LARGE SCALE GENOMIC DNA]</scope>
    <source>
        <strain evidence="3 4">UMB8490</strain>
    </source>
</reference>
<sequence>MKRSRALATIAAALIAVPALSACGGSDDEARIAEPVLDFPQTSTTATPTPTTTTPEEDDETTTSSSTTTKSSSSSSSKTSTTTKSSTKSSSSRRSSSGSGNSGGSAREPEVAPAPDEPGAACAWPAQGSQGASDEYSTFCDREWARTVTPDGQDYYWVARGNGWASVDPQNTADGVCWSRGDFEGAPEAIRNAVKFCDDAAPTSADVVETPTEQ</sequence>
<dbReference type="EMBL" id="JAAUVV010000002">
    <property type="protein sequence ID" value="NJJ03148.1"/>
    <property type="molecule type" value="Genomic_DNA"/>
</dbReference>
<dbReference type="AlphaFoldDB" id="A0AAP6XKT5"/>
<gene>
    <name evidence="3" type="ORF">HC138_01955</name>
</gene>
<dbReference type="Proteomes" id="UP000591626">
    <property type="component" value="Unassembled WGS sequence"/>
</dbReference>
<protein>
    <recommendedName>
        <fullName evidence="5">Secreted protein</fullName>
    </recommendedName>
</protein>
<feature type="compositionally biased region" description="Low complexity" evidence="1">
    <location>
        <begin position="62"/>
        <end position="99"/>
    </location>
</feature>
<evidence type="ECO:0000313" key="3">
    <source>
        <dbReference type="EMBL" id="NJJ03148.1"/>
    </source>
</evidence>
<feature type="compositionally biased region" description="Low complexity" evidence="1">
    <location>
        <begin position="42"/>
        <end position="54"/>
    </location>
</feature>
<name>A0AAP6XKT5_9CORY</name>
<organism evidence="3 4">
    <name type="scientific">Corynebacterium coyleae</name>
    <dbReference type="NCBI Taxonomy" id="53374"/>
    <lineage>
        <taxon>Bacteria</taxon>
        <taxon>Bacillati</taxon>
        <taxon>Actinomycetota</taxon>
        <taxon>Actinomycetes</taxon>
        <taxon>Mycobacteriales</taxon>
        <taxon>Corynebacteriaceae</taxon>
        <taxon>Corynebacterium</taxon>
    </lineage>
</organism>
<feature type="chain" id="PRO_5042981533" description="Secreted protein" evidence="2">
    <location>
        <begin position="22"/>
        <end position="214"/>
    </location>
</feature>
<evidence type="ECO:0000313" key="4">
    <source>
        <dbReference type="Proteomes" id="UP000591626"/>
    </source>
</evidence>
<dbReference type="PROSITE" id="PS51257">
    <property type="entry name" value="PROKAR_LIPOPROTEIN"/>
    <property type="match status" value="1"/>
</dbReference>
<dbReference type="RefSeq" id="WP_167615769.1">
    <property type="nucleotide sequence ID" value="NZ_JAAUVV010000002.1"/>
</dbReference>
<feature type="signal peptide" evidence="2">
    <location>
        <begin position="1"/>
        <end position="21"/>
    </location>
</feature>
<accession>A0AAP6XKT5</accession>
<feature type="region of interest" description="Disordered" evidence="1">
    <location>
        <begin position="31"/>
        <end position="136"/>
    </location>
</feature>
<evidence type="ECO:0000256" key="1">
    <source>
        <dbReference type="SAM" id="MobiDB-lite"/>
    </source>
</evidence>
<comment type="caution">
    <text evidence="3">The sequence shown here is derived from an EMBL/GenBank/DDBJ whole genome shotgun (WGS) entry which is preliminary data.</text>
</comment>
<proteinExistence type="predicted"/>